<sequence length="77" mass="8273">MPLGDLAGDAIVGVFRVLGRILVEVFFELLIKSTGYALIRMIKPKPAPSETESAIVGLLFWLAVGIGGYYIYQATAA</sequence>
<evidence type="ECO:0000313" key="2">
    <source>
        <dbReference type="EMBL" id="QNN69378.1"/>
    </source>
</evidence>
<evidence type="ECO:0000313" key="3">
    <source>
        <dbReference type="Proteomes" id="UP000515804"/>
    </source>
</evidence>
<keyword evidence="3" id="KW-1185">Reference proteome</keyword>
<proteinExistence type="predicted"/>
<keyword evidence="1" id="KW-0472">Membrane</keyword>
<keyword evidence="1" id="KW-0812">Transmembrane</keyword>
<name>A0A7G9SNF3_9GAMM</name>
<dbReference type="KEGG" id="tcn:H9L16_11930"/>
<protein>
    <submittedName>
        <fullName evidence="2">Uncharacterized protein</fullName>
    </submittedName>
</protein>
<dbReference type="EMBL" id="CP060719">
    <property type="protein sequence ID" value="QNN69378.1"/>
    <property type="molecule type" value="Genomic_DNA"/>
</dbReference>
<evidence type="ECO:0000256" key="1">
    <source>
        <dbReference type="SAM" id="Phobius"/>
    </source>
</evidence>
<gene>
    <name evidence="2" type="ORF">H9L16_11930</name>
</gene>
<organism evidence="2 3">
    <name type="scientific">Thermomonas carbonis</name>
    <dbReference type="NCBI Taxonomy" id="1463158"/>
    <lineage>
        <taxon>Bacteria</taxon>
        <taxon>Pseudomonadati</taxon>
        <taxon>Pseudomonadota</taxon>
        <taxon>Gammaproteobacteria</taxon>
        <taxon>Lysobacterales</taxon>
        <taxon>Lysobacteraceae</taxon>
        <taxon>Thermomonas</taxon>
    </lineage>
</organism>
<feature type="transmembrane region" description="Helical" evidence="1">
    <location>
        <begin position="52"/>
        <end position="72"/>
    </location>
</feature>
<accession>A0A7G9SNF3</accession>
<reference evidence="2 3" key="1">
    <citation type="submission" date="2020-08" db="EMBL/GenBank/DDBJ databases">
        <title>Genome sequence of Thermomonas carbonis KCTC 42013T.</title>
        <authorList>
            <person name="Hyun D.-W."/>
            <person name="Bae J.-W."/>
        </authorList>
    </citation>
    <scope>NUCLEOTIDE SEQUENCE [LARGE SCALE GENOMIC DNA]</scope>
    <source>
        <strain evidence="2 3">KCTC 42013</strain>
    </source>
</reference>
<dbReference type="RefSeq" id="WP_187551901.1">
    <property type="nucleotide sequence ID" value="NZ_BMZL01000014.1"/>
</dbReference>
<dbReference type="Proteomes" id="UP000515804">
    <property type="component" value="Chromosome"/>
</dbReference>
<keyword evidence="1" id="KW-1133">Transmembrane helix</keyword>
<dbReference type="AlphaFoldDB" id="A0A7G9SNF3"/>